<dbReference type="PANTHER" id="PTHR30468">
    <property type="entry name" value="ALPHA-KETOGLUTARATE-DEPENDENT SULFONATE DIOXYGENASE"/>
    <property type="match status" value="1"/>
</dbReference>
<evidence type="ECO:0000313" key="7">
    <source>
        <dbReference type="EMBL" id="OCF28209.1"/>
    </source>
</evidence>
<dbReference type="VEuPathDB" id="FungiDB:I302_03061"/>
<evidence type="ECO:0000256" key="3">
    <source>
        <dbReference type="ARBA" id="ARBA00022964"/>
    </source>
</evidence>
<dbReference type="Gene3D" id="3.60.130.10">
    <property type="entry name" value="Clavaminate synthase-like"/>
    <property type="match status" value="1"/>
</dbReference>
<name>A0A1B9GB04_9TREE</name>
<keyword evidence="9" id="KW-1185">Reference proteome</keyword>
<dbReference type="EMBL" id="KI894019">
    <property type="protein sequence ID" value="OCF28209.1"/>
    <property type="molecule type" value="Genomic_DNA"/>
</dbReference>
<evidence type="ECO:0000256" key="5">
    <source>
        <dbReference type="ARBA" id="ARBA00023004"/>
    </source>
</evidence>
<dbReference type="KEGG" id="kbi:30207460"/>
<dbReference type="EMBL" id="CP144542">
    <property type="protein sequence ID" value="WVW82346.1"/>
    <property type="molecule type" value="Genomic_DNA"/>
</dbReference>
<keyword evidence="2" id="KW-0479">Metal-binding</keyword>
<evidence type="ECO:0000259" key="6">
    <source>
        <dbReference type="Pfam" id="PF02668"/>
    </source>
</evidence>
<dbReference type="Pfam" id="PF02668">
    <property type="entry name" value="TauD"/>
    <property type="match status" value="1"/>
</dbReference>
<reference evidence="8" key="4">
    <citation type="submission" date="2024-02" db="EMBL/GenBank/DDBJ databases">
        <title>Comparative genomics of Cryptococcus and Kwoniella reveals pathogenesis evolution and contrasting modes of karyotype evolution via chromosome fusion or intercentromeric recombination.</title>
        <authorList>
            <person name="Coelho M.A."/>
            <person name="David-Palma M."/>
            <person name="Shea T."/>
            <person name="Bowers K."/>
            <person name="McGinley-Smith S."/>
            <person name="Mohammad A.W."/>
            <person name="Gnirke A."/>
            <person name="Yurkov A.M."/>
            <person name="Nowrousian M."/>
            <person name="Sun S."/>
            <person name="Cuomo C.A."/>
            <person name="Heitman J."/>
        </authorList>
    </citation>
    <scope>NUCLEOTIDE SEQUENCE</scope>
    <source>
        <strain evidence="8">CBS 10118</strain>
    </source>
</reference>
<evidence type="ECO:0000256" key="1">
    <source>
        <dbReference type="ARBA" id="ARBA00005896"/>
    </source>
</evidence>
<evidence type="ECO:0000313" key="9">
    <source>
        <dbReference type="Proteomes" id="UP000092730"/>
    </source>
</evidence>
<reference evidence="7" key="3">
    <citation type="submission" date="2014-01" db="EMBL/GenBank/DDBJ databases">
        <title>Evolution of pathogenesis and genome organization in the Tremellales.</title>
        <authorList>
            <person name="Cuomo C."/>
            <person name="Litvintseva A."/>
            <person name="Heitman J."/>
            <person name="Chen Y."/>
            <person name="Sun S."/>
            <person name="Springer D."/>
            <person name="Dromer F."/>
            <person name="Young S."/>
            <person name="Zeng Q."/>
            <person name="Chapman S."/>
            <person name="Gujja S."/>
            <person name="Saif S."/>
            <person name="Birren B."/>
        </authorList>
    </citation>
    <scope>NUCLEOTIDE SEQUENCE</scope>
    <source>
        <strain evidence="7">CBS 10118</strain>
    </source>
</reference>
<dbReference type="SUPFAM" id="SSF51197">
    <property type="entry name" value="Clavaminate synthase-like"/>
    <property type="match status" value="1"/>
</dbReference>
<dbReference type="InterPro" id="IPR051323">
    <property type="entry name" value="AtsK-like"/>
</dbReference>
<protein>
    <submittedName>
        <fullName evidence="7">Sulfonate dioxygenase</fullName>
    </submittedName>
</protein>
<reference evidence="8" key="2">
    <citation type="submission" date="2013-07" db="EMBL/GenBank/DDBJ databases">
        <authorList>
            <consortium name="The Broad Institute Genome Sequencing Platform"/>
            <person name="Cuomo C."/>
            <person name="Litvintseva A."/>
            <person name="Chen Y."/>
            <person name="Heitman J."/>
            <person name="Sun S."/>
            <person name="Springer D."/>
            <person name="Dromer F."/>
            <person name="Young S.K."/>
            <person name="Zeng Q."/>
            <person name="Gargeya S."/>
            <person name="Fitzgerald M."/>
            <person name="Abouelleil A."/>
            <person name="Alvarado L."/>
            <person name="Berlin A.M."/>
            <person name="Chapman S.B."/>
            <person name="Dewar J."/>
            <person name="Goldberg J."/>
            <person name="Griggs A."/>
            <person name="Gujja S."/>
            <person name="Hansen M."/>
            <person name="Howarth C."/>
            <person name="Imamovic A."/>
            <person name="Larimer J."/>
            <person name="McCowan C."/>
            <person name="Murphy C."/>
            <person name="Pearson M."/>
            <person name="Priest M."/>
            <person name="Roberts A."/>
            <person name="Saif S."/>
            <person name="Shea T."/>
            <person name="Sykes S."/>
            <person name="Wortman J."/>
            <person name="Nusbaum C."/>
            <person name="Birren B."/>
        </authorList>
    </citation>
    <scope>NUCLEOTIDE SEQUENCE</scope>
    <source>
        <strain evidence="8">CBS 10118</strain>
    </source>
</reference>
<dbReference type="OrthoDB" id="10257314at2759"/>
<dbReference type="FunFam" id="3.60.130.10:FF:000008">
    <property type="entry name" value="Alpha-ketoglutarate-dependent taurine dioxygenase"/>
    <property type="match status" value="1"/>
</dbReference>
<dbReference type="STRING" id="1296100.A0A1B9GB04"/>
<dbReference type="AlphaFoldDB" id="A0A1B9GB04"/>
<sequence length="386" mass="43371">MPIKVANNFDSKGRPFHLAKSTRERLENAGLDLSKGYPYYPEKPKDLDAALRKQAWQFKEPGARADKEKKALLGAAKEVIDLSPHLGTEIVGLQLSELTDQQKDELGLLIAERTVVFFRDQTITPQEQLELGKWYGVPEVHPTAARVHKDLPGVTIISDEIAKTNGLEPDYKSPFGTQNWHTDLTHEPQPPGVTHLHLDHLPGVGGDTLWASGYAAYDKLSPAFQKLIEPLEGLYRSVHSYTDPITDKQAPIVNAHPIVRVNPATGWKALFVNSRFTIGIKGFEYSEAQAILKKLFQVYEQNTDIQIRFKWTPRTSALWDNRISIHSAVYDYLDEVTEEPRHGTRVSSLAEKPISVAEAPNAVSRREALGLPTGKVYEQQRDTYYS</sequence>
<evidence type="ECO:0000313" key="8">
    <source>
        <dbReference type="EMBL" id="WVW82346.1"/>
    </source>
</evidence>
<keyword evidence="5" id="KW-0408">Iron</keyword>
<dbReference type="RefSeq" id="XP_019049279.1">
    <property type="nucleotide sequence ID" value="XM_019189717.1"/>
</dbReference>
<comment type="similarity">
    <text evidence="1">Belongs to the TfdA dioxygenase family.</text>
</comment>
<reference evidence="7" key="1">
    <citation type="submission" date="2013-07" db="EMBL/GenBank/DDBJ databases">
        <title>The Genome Sequence of Cryptococcus bestiolae CBS10118.</title>
        <authorList>
            <consortium name="The Broad Institute Genome Sequencing Platform"/>
            <person name="Cuomo C."/>
            <person name="Litvintseva A."/>
            <person name="Chen Y."/>
            <person name="Heitman J."/>
            <person name="Sun S."/>
            <person name="Springer D."/>
            <person name="Dromer F."/>
            <person name="Young S.K."/>
            <person name="Zeng Q."/>
            <person name="Gargeya S."/>
            <person name="Fitzgerald M."/>
            <person name="Abouelleil A."/>
            <person name="Alvarado L."/>
            <person name="Berlin A.M."/>
            <person name="Chapman S.B."/>
            <person name="Dewar J."/>
            <person name="Goldberg J."/>
            <person name="Griggs A."/>
            <person name="Gujja S."/>
            <person name="Hansen M."/>
            <person name="Howarth C."/>
            <person name="Imamovic A."/>
            <person name="Larimer J."/>
            <person name="McCowan C."/>
            <person name="Murphy C."/>
            <person name="Pearson M."/>
            <person name="Priest M."/>
            <person name="Roberts A."/>
            <person name="Saif S."/>
            <person name="Shea T."/>
            <person name="Sykes S."/>
            <person name="Wortman J."/>
            <person name="Nusbaum C."/>
            <person name="Birren B."/>
        </authorList>
    </citation>
    <scope>NUCLEOTIDE SEQUENCE [LARGE SCALE GENOMIC DNA]</scope>
    <source>
        <strain evidence="7">CBS 10118</strain>
    </source>
</reference>
<dbReference type="InterPro" id="IPR042098">
    <property type="entry name" value="TauD-like_sf"/>
</dbReference>
<organism evidence="7">
    <name type="scientific">Kwoniella bestiolae CBS 10118</name>
    <dbReference type="NCBI Taxonomy" id="1296100"/>
    <lineage>
        <taxon>Eukaryota</taxon>
        <taxon>Fungi</taxon>
        <taxon>Dikarya</taxon>
        <taxon>Basidiomycota</taxon>
        <taxon>Agaricomycotina</taxon>
        <taxon>Tremellomycetes</taxon>
        <taxon>Tremellales</taxon>
        <taxon>Cryptococcaceae</taxon>
        <taxon>Kwoniella</taxon>
    </lineage>
</organism>
<dbReference type="GO" id="GO:0005737">
    <property type="term" value="C:cytoplasm"/>
    <property type="evidence" value="ECO:0007669"/>
    <property type="project" value="TreeGrafter"/>
</dbReference>
<accession>A0A1B9GB04</accession>
<feature type="domain" description="TauD/TfdA-like" evidence="6">
    <location>
        <begin position="79"/>
        <end position="346"/>
    </location>
</feature>
<proteinExistence type="inferred from homology"/>
<gene>
    <name evidence="7" type="ORF">I302_03061</name>
    <name evidence="8" type="ORF">I302_104353</name>
</gene>
<dbReference type="PANTHER" id="PTHR30468:SF9">
    <property type="entry name" value="ALPHA-KETOGLUTARATE-DEPENDENT TAURINE DIOXYGENASE (AFU_ORTHOLOGUE AFUA_3G01010)"/>
    <property type="match status" value="1"/>
</dbReference>
<evidence type="ECO:0000256" key="2">
    <source>
        <dbReference type="ARBA" id="ARBA00022723"/>
    </source>
</evidence>
<dbReference type="Proteomes" id="UP000092730">
    <property type="component" value="Chromosome 2"/>
</dbReference>
<dbReference type="GO" id="GO:0046872">
    <property type="term" value="F:metal ion binding"/>
    <property type="evidence" value="ECO:0007669"/>
    <property type="project" value="UniProtKB-KW"/>
</dbReference>
<evidence type="ECO:0000256" key="4">
    <source>
        <dbReference type="ARBA" id="ARBA00023002"/>
    </source>
</evidence>
<keyword evidence="3 7" id="KW-0223">Dioxygenase</keyword>
<dbReference type="GeneID" id="30207460"/>
<dbReference type="InterPro" id="IPR003819">
    <property type="entry name" value="TauD/TfdA-like"/>
</dbReference>
<dbReference type="GO" id="GO:0016706">
    <property type="term" value="F:2-oxoglutarate-dependent dioxygenase activity"/>
    <property type="evidence" value="ECO:0007669"/>
    <property type="project" value="TreeGrafter"/>
</dbReference>
<keyword evidence="4" id="KW-0560">Oxidoreductase</keyword>